<reference evidence="3" key="1">
    <citation type="submission" date="2011-05" db="EMBL/GenBank/DDBJ databases">
        <authorList>
            <person name="Richards S.R."/>
            <person name="Qu J."/>
            <person name="Jiang H."/>
            <person name="Jhangiani S.N."/>
            <person name="Agravi P."/>
            <person name="Goodspeed R."/>
            <person name="Gross S."/>
            <person name="Mandapat C."/>
            <person name="Jackson L."/>
            <person name="Mathew T."/>
            <person name="Pu L."/>
            <person name="Thornton R."/>
            <person name="Saada N."/>
            <person name="Wilczek-Boney K.B."/>
            <person name="Lee S."/>
            <person name="Kovar C."/>
            <person name="Wu Y."/>
            <person name="Scherer S.E."/>
            <person name="Worley K.C."/>
            <person name="Muzny D.M."/>
            <person name="Gibbs R."/>
        </authorList>
    </citation>
    <scope>NUCLEOTIDE SEQUENCE</scope>
    <source>
        <strain evidence="3">Brora</strain>
    </source>
</reference>
<keyword evidence="1" id="KW-0472">Membrane</keyword>
<organism evidence="2 3">
    <name type="scientific">Strigamia maritima</name>
    <name type="common">European centipede</name>
    <name type="synonym">Geophilus maritimus</name>
    <dbReference type="NCBI Taxonomy" id="126957"/>
    <lineage>
        <taxon>Eukaryota</taxon>
        <taxon>Metazoa</taxon>
        <taxon>Ecdysozoa</taxon>
        <taxon>Arthropoda</taxon>
        <taxon>Myriapoda</taxon>
        <taxon>Chilopoda</taxon>
        <taxon>Pleurostigmophora</taxon>
        <taxon>Geophilomorpha</taxon>
        <taxon>Linotaeniidae</taxon>
        <taxon>Strigamia</taxon>
    </lineage>
</organism>
<evidence type="ECO:0000313" key="3">
    <source>
        <dbReference type="Proteomes" id="UP000014500"/>
    </source>
</evidence>
<evidence type="ECO:0000256" key="1">
    <source>
        <dbReference type="SAM" id="Phobius"/>
    </source>
</evidence>
<dbReference type="PhylomeDB" id="T1JH61"/>
<dbReference type="HOGENOM" id="CLU_151497_0_0_1"/>
<dbReference type="AlphaFoldDB" id="T1JH61"/>
<feature type="transmembrane region" description="Helical" evidence="1">
    <location>
        <begin position="6"/>
        <end position="22"/>
    </location>
</feature>
<keyword evidence="3" id="KW-1185">Reference proteome</keyword>
<evidence type="ECO:0008006" key="4">
    <source>
        <dbReference type="Google" id="ProtNLM"/>
    </source>
</evidence>
<proteinExistence type="predicted"/>
<evidence type="ECO:0000313" key="2">
    <source>
        <dbReference type="EnsemblMetazoa" id="SMAR013191-PA"/>
    </source>
</evidence>
<dbReference type="OMA" id="GQIGDTC"/>
<sequence length="126" mass="13598">MLHKFVNSLIFIFIISTAIGVYKEGHTSPLHGLSECSNEGDCGHGRCCVIGMHRYSVPSCASVGHLGDYCIGGGKGQNLTLSFPNGLSIRVVNTYTLFCPCDADQGLVCHRAQCVFRDDVALNNVF</sequence>
<dbReference type="Gene3D" id="2.10.80.10">
    <property type="entry name" value="Lipase, subunit A"/>
    <property type="match status" value="1"/>
</dbReference>
<reference evidence="2" key="2">
    <citation type="submission" date="2015-02" db="UniProtKB">
        <authorList>
            <consortium name="EnsemblMetazoa"/>
        </authorList>
    </citation>
    <scope>IDENTIFICATION</scope>
</reference>
<dbReference type="eggNOG" id="ENOG502SDMW">
    <property type="taxonomic scope" value="Eukaryota"/>
</dbReference>
<dbReference type="EMBL" id="JH432222">
    <property type="status" value="NOT_ANNOTATED_CDS"/>
    <property type="molecule type" value="Genomic_DNA"/>
</dbReference>
<dbReference type="EnsemblMetazoa" id="SMAR013191-RA">
    <property type="protein sequence ID" value="SMAR013191-PA"/>
    <property type="gene ID" value="SMAR013191"/>
</dbReference>
<dbReference type="Proteomes" id="UP000014500">
    <property type="component" value="Unassembled WGS sequence"/>
</dbReference>
<keyword evidence="1" id="KW-0812">Transmembrane</keyword>
<accession>T1JH61</accession>
<protein>
    <recommendedName>
        <fullName evidence="4">Prokineticin domain-containing protein</fullName>
    </recommendedName>
</protein>
<name>T1JH61_STRMM</name>
<keyword evidence="1" id="KW-1133">Transmembrane helix</keyword>